<organism evidence="2 3">
    <name type="scientific">Gossypium aridum</name>
    <name type="common">American cotton</name>
    <name type="synonym">Erioxylum aridum</name>
    <dbReference type="NCBI Taxonomy" id="34290"/>
    <lineage>
        <taxon>Eukaryota</taxon>
        <taxon>Viridiplantae</taxon>
        <taxon>Streptophyta</taxon>
        <taxon>Embryophyta</taxon>
        <taxon>Tracheophyta</taxon>
        <taxon>Spermatophyta</taxon>
        <taxon>Magnoliopsida</taxon>
        <taxon>eudicotyledons</taxon>
        <taxon>Gunneridae</taxon>
        <taxon>Pentapetalae</taxon>
        <taxon>rosids</taxon>
        <taxon>malvids</taxon>
        <taxon>Malvales</taxon>
        <taxon>Malvaceae</taxon>
        <taxon>Malvoideae</taxon>
        <taxon>Gossypium</taxon>
    </lineage>
</organism>
<feature type="compositionally biased region" description="Polar residues" evidence="1">
    <location>
        <begin position="125"/>
        <end position="135"/>
    </location>
</feature>
<reference evidence="2 3" key="1">
    <citation type="journal article" date="2019" name="Genome Biol. Evol.">
        <title>Insights into the evolution of the New World diploid cottons (Gossypium, subgenus Houzingenia) based on genome sequencing.</title>
        <authorList>
            <person name="Grover C.E."/>
            <person name="Arick M.A. 2nd"/>
            <person name="Thrash A."/>
            <person name="Conover J.L."/>
            <person name="Sanders W.S."/>
            <person name="Peterson D.G."/>
            <person name="Frelichowski J.E."/>
            <person name="Scheffler J.A."/>
            <person name="Scheffler B.E."/>
            <person name="Wendel J.F."/>
        </authorList>
    </citation>
    <scope>NUCLEOTIDE SEQUENCE [LARGE SCALE GENOMIC DNA]</scope>
    <source>
        <strain evidence="2">185</strain>
        <tissue evidence="2">Leaf</tissue>
    </source>
</reference>
<evidence type="ECO:0000313" key="2">
    <source>
        <dbReference type="EMBL" id="MBA0680751.1"/>
    </source>
</evidence>
<accession>A0A7J8X0E5</accession>
<proteinExistence type="predicted"/>
<name>A0A7J8X0E5_GOSAI</name>
<protein>
    <submittedName>
        <fullName evidence="2">Uncharacterized protein</fullName>
    </submittedName>
</protein>
<comment type="caution">
    <text evidence="2">The sequence shown here is derived from an EMBL/GenBank/DDBJ whole genome shotgun (WGS) entry which is preliminary data.</text>
</comment>
<sequence length="135" mass="15420">MHLGIIFGQSQYLAHEGVINSLCDGGDARIESNDTVVQHRYDFIPSREPFLTLKLTTSSDYRPWFRHHDKSYLLDEARTKKRRTRRPRQPHINPRSGVHALMESSSALTQHEAPRVAPPPGQYGSYYSSVAFTNP</sequence>
<keyword evidence="3" id="KW-1185">Reference proteome</keyword>
<gene>
    <name evidence="2" type="ORF">Goari_012435</name>
</gene>
<dbReference type="EMBL" id="JABFAA010000004">
    <property type="protein sequence ID" value="MBA0680751.1"/>
    <property type="molecule type" value="Genomic_DNA"/>
</dbReference>
<dbReference type="AlphaFoldDB" id="A0A7J8X0E5"/>
<feature type="compositionally biased region" description="Basic residues" evidence="1">
    <location>
        <begin position="79"/>
        <end position="89"/>
    </location>
</feature>
<evidence type="ECO:0000313" key="3">
    <source>
        <dbReference type="Proteomes" id="UP000593577"/>
    </source>
</evidence>
<dbReference type="Proteomes" id="UP000593577">
    <property type="component" value="Unassembled WGS sequence"/>
</dbReference>
<feature type="non-terminal residue" evidence="2">
    <location>
        <position position="1"/>
    </location>
</feature>
<feature type="region of interest" description="Disordered" evidence="1">
    <location>
        <begin position="76"/>
        <end position="135"/>
    </location>
</feature>
<evidence type="ECO:0000256" key="1">
    <source>
        <dbReference type="SAM" id="MobiDB-lite"/>
    </source>
</evidence>